<dbReference type="Pfam" id="PF07508">
    <property type="entry name" value="Recombinase"/>
    <property type="match status" value="1"/>
</dbReference>
<dbReference type="InterPro" id="IPR036162">
    <property type="entry name" value="Resolvase-like_N_sf"/>
</dbReference>
<dbReference type="GO" id="GO:0000150">
    <property type="term" value="F:DNA strand exchange activity"/>
    <property type="evidence" value="ECO:0007669"/>
    <property type="project" value="InterPro"/>
</dbReference>
<gene>
    <name evidence="5" type="ORF">SAMN04487779_1002237</name>
</gene>
<reference evidence="5 6" key="1">
    <citation type="submission" date="2016-10" db="EMBL/GenBank/DDBJ databases">
        <authorList>
            <person name="de Groot N.N."/>
        </authorList>
    </citation>
    <scope>NUCLEOTIDE SEQUENCE [LARGE SCALE GENOMIC DNA]</scope>
    <source>
        <strain evidence="5 6">CPCC 100156</strain>
    </source>
</reference>
<dbReference type="Pfam" id="PF00239">
    <property type="entry name" value="Resolvase"/>
    <property type="match status" value="1"/>
</dbReference>
<evidence type="ECO:0000313" key="5">
    <source>
        <dbReference type="EMBL" id="SDC74064.1"/>
    </source>
</evidence>
<dbReference type="RefSeq" id="WP_176849420.1">
    <property type="nucleotide sequence ID" value="NZ_FMZX01000002.1"/>
</dbReference>
<dbReference type="InterPro" id="IPR038109">
    <property type="entry name" value="DNA_bind_recomb_sf"/>
</dbReference>
<dbReference type="Gene3D" id="3.40.50.1390">
    <property type="entry name" value="Resolvase, N-terminal catalytic domain"/>
    <property type="match status" value="1"/>
</dbReference>
<keyword evidence="3" id="KW-0175">Coiled coil</keyword>
<dbReference type="InterPro" id="IPR006119">
    <property type="entry name" value="Resolv_N"/>
</dbReference>
<dbReference type="Gene3D" id="3.90.1750.20">
    <property type="entry name" value="Putative Large Serine Recombinase, Chain B, Domain 2"/>
    <property type="match status" value="1"/>
</dbReference>
<keyword evidence="6" id="KW-1185">Reference proteome</keyword>
<dbReference type="SUPFAM" id="SSF53041">
    <property type="entry name" value="Resolvase-like"/>
    <property type="match status" value="1"/>
</dbReference>
<evidence type="ECO:0000259" key="4">
    <source>
        <dbReference type="SMART" id="SM00857"/>
    </source>
</evidence>
<dbReference type="CDD" id="cd00338">
    <property type="entry name" value="Ser_Recombinase"/>
    <property type="match status" value="1"/>
</dbReference>
<proteinExistence type="predicted"/>
<protein>
    <submittedName>
        <fullName evidence="5">Recombinase</fullName>
    </submittedName>
</protein>
<accession>A0A1G6P389</accession>
<feature type="coiled-coil region" evidence="3">
    <location>
        <begin position="449"/>
        <end position="483"/>
    </location>
</feature>
<evidence type="ECO:0000256" key="1">
    <source>
        <dbReference type="ARBA" id="ARBA00023125"/>
    </source>
</evidence>
<keyword evidence="2" id="KW-0233">DNA recombination</keyword>
<keyword evidence="1" id="KW-0238">DNA-binding</keyword>
<sequence>MNYHSAFNDGPRRRLTRDDLLGSVSISYLRFSSSGQDPKRGGSTIDRQVEVRDDLVDYFQLKLDRTLEDRALSASKGHHRKRGNLAVLLEASRRGDFLHTRTVLIIEAMDRLFREGIIDVMPILSEMIKMGLVIVTGDRTIWCEASINGSENHKLIAEINAAKLYAERLAEFARGAHKKRRSRIVAVAEDQSAAIPELNGRSPGWLIKRDKIGADGLWHDLHPEHSATLRCIFEMCAAGDPVKQIAATFNREGVPTMPWTSRVEGEWRAARVGAILRDRKTLGFYRPMQWQDGKRVYVGPEVKAYPQAIDAGLWLAAKNVLDGRTMLIGRKGVDVPMLFSRHAFCRTCGAAMRCETGGRPKQGVKPRNLVCARYLESRTCTDGQRYDLNHFEVPILYSIIELTGLVPKTITDEGRLVGDLAALQVEIERQKETLRDLAPSIRPSTAFLLDEATDRLEAMQKRANELELEIEAATAGNSSLKDTFEFLRSLVGPASRGDVEARERLRSLLIKIPYRITGTPTGGIAVEAGGQSRDALPEAMERDAIAMADEHHHGDADADELP</sequence>
<feature type="domain" description="Resolvase/invertase-type recombinase catalytic" evidence="4">
    <location>
        <begin position="25"/>
        <end position="186"/>
    </location>
</feature>
<dbReference type="AlphaFoldDB" id="A0A1G6P389"/>
<name>A0A1G6P389_9PROT</name>
<evidence type="ECO:0000256" key="2">
    <source>
        <dbReference type="ARBA" id="ARBA00023172"/>
    </source>
</evidence>
<dbReference type="GO" id="GO:0003677">
    <property type="term" value="F:DNA binding"/>
    <property type="evidence" value="ECO:0007669"/>
    <property type="project" value="UniProtKB-KW"/>
</dbReference>
<dbReference type="EMBL" id="FMZX01000002">
    <property type="protein sequence ID" value="SDC74064.1"/>
    <property type="molecule type" value="Genomic_DNA"/>
</dbReference>
<evidence type="ECO:0000313" key="6">
    <source>
        <dbReference type="Proteomes" id="UP000198925"/>
    </source>
</evidence>
<dbReference type="Proteomes" id="UP000198925">
    <property type="component" value="Unassembled WGS sequence"/>
</dbReference>
<organism evidence="5 6">
    <name type="scientific">Belnapia rosea</name>
    <dbReference type="NCBI Taxonomy" id="938405"/>
    <lineage>
        <taxon>Bacteria</taxon>
        <taxon>Pseudomonadati</taxon>
        <taxon>Pseudomonadota</taxon>
        <taxon>Alphaproteobacteria</taxon>
        <taxon>Acetobacterales</taxon>
        <taxon>Roseomonadaceae</taxon>
        <taxon>Belnapia</taxon>
    </lineage>
</organism>
<evidence type="ECO:0000256" key="3">
    <source>
        <dbReference type="SAM" id="Coils"/>
    </source>
</evidence>
<dbReference type="SMART" id="SM00857">
    <property type="entry name" value="Resolvase"/>
    <property type="match status" value="1"/>
</dbReference>
<dbReference type="InterPro" id="IPR050639">
    <property type="entry name" value="SSR_resolvase"/>
</dbReference>
<dbReference type="PANTHER" id="PTHR30461">
    <property type="entry name" value="DNA-INVERTASE FROM LAMBDOID PROPHAGE"/>
    <property type="match status" value="1"/>
</dbReference>
<dbReference type="InterPro" id="IPR011109">
    <property type="entry name" value="DNA_bind_recombinase_dom"/>
</dbReference>
<dbReference type="PANTHER" id="PTHR30461:SF2">
    <property type="entry name" value="SERINE RECOMBINASE PINE-RELATED"/>
    <property type="match status" value="1"/>
</dbReference>